<comment type="caution">
    <text evidence="1">The sequence shown here is derived from an EMBL/GenBank/DDBJ whole genome shotgun (WGS) entry which is preliminary data.</text>
</comment>
<dbReference type="EMBL" id="VYZN01000013">
    <property type="protein sequence ID" value="KAE9540993.1"/>
    <property type="molecule type" value="Genomic_DNA"/>
</dbReference>
<evidence type="ECO:0000313" key="1">
    <source>
        <dbReference type="EMBL" id="KAE9540993.1"/>
    </source>
</evidence>
<accession>A0A6G0TZU6</accession>
<protein>
    <submittedName>
        <fullName evidence="1">Uncharacterized protein</fullName>
    </submittedName>
</protein>
<dbReference type="Proteomes" id="UP000475862">
    <property type="component" value="Unassembled WGS sequence"/>
</dbReference>
<evidence type="ECO:0000313" key="2">
    <source>
        <dbReference type="Proteomes" id="UP000475862"/>
    </source>
</evidence>
<sequence length="450" mass="53114">MLPTEVSATADYKKYSEHICLLKLDPREVSRVSFMLRFICSYSYSWHFVKICFTCKYLILKYNRQNMMYSLYKIICVALGESQTSKIDGLAEMGSDDLSIIYNEDIIRQATGTQCVISLLVKGYYKILLAWIDKLILIKTNTYEKMRILGKKYFALLINACSFKFHSTSEKDTIFQCWSIECNSTFSWGFLLKQSLNAHKIRNYFDRIENKLECTVFYLLNLPFNYLRTSFLLYQDQRYSCVIPSCMRHLIEMVVGICVFTLRLPDPELLRIHLRMETLQGSRRTMHMVQLHVWPCVISIECIAYNNILRNIRHFYLTQPTKNIITTQFWVTTHSLGTSDYLYFTEVKFSILKCNTIFHINLSTFNTNTMFNIMKSNFPYRYCCHGTWIFANHIFYWHFLDIIKETSHTLFIKNGYEKITMRVKTASVFCIIIQGVQHLIVRGTKSAFEN</sequence>
<dbReference type="AlphaFoldDB" id="A0A6G0TZU6"/>
<reference evidence="1 2" key="1">
    <citation type="submission" date="2019-08" db="EMBL/GenBank/DDBJ databases">
        <title>The genome of the soybean aphid Biotype 1, its phylome, world population structure and adaptation to the North American continent.</title>
        <authorList>
            <person name="Giordano R."/>
            <person name="Donthu R.K."/>
            <person name="Hernandez A.G."/>
            <person name="Wright C.L."/>
            <person name="Zimin A.V."/>
        </authorList>
    </citation>
    <scope>NUCLEOTIDE SEQUENCE [LARGE SCALE GENOMIC DNA]</scope>
    <source>
        <tissue evidence="1">Whole aphids</tissue>
    </source>
</reference>
<proteinExistence type="predicted"/>
<name>A0A6G0TZU6_APHGL</name>
<keyword evidence="2" id="KW-1185">Reference proteome</keyword>
<organism evidence="1 2">
    <name type="scientific">Aphis glycines</name>
    <name type="common">Soybean aphid</name>
    <dbReference type="NCBI Taxonomy" id="307491"/>
    <lineage>
        <taxon>Eukaryota</taxon>
        <taxon>Metazoa</taxon>
        <taxon>Ecdysozoa</taxon>
        <taxon>Arthropoda</taxon>
        <taxon>Hexapoda</taxon>
        <taxon>Insecta</taxon>
        <taxon>Pterygota</taxon>
        <taxon>Neoptera</taxon>
        <taxon>Paraneoptera</taxon>
        <taxon>Hemiptera</taxon>
        <taxon>Sternorrhyncha</taxon>
        <taxon>Aphidomorpha</taxon>
        <taxon>Aphidoidea</taxon>
        <taxon>Aphididae</taxon>
        <taxon>Aphidini</taxon>
        <taxon>Aphis</taxon>
        <taxon>Aphis</taxon>
    </lineage>
</organism>
<gene>
    <name evidence="1" type="ORF">AGLY_004238</name>
</gene>